<gene>
    <name evidence="11" type="ORF">IAC78_02380</name>
</gene>
<dbReference type="AlphaFoldDB" id="A0A9D9GR34"/>
<feature type="chain" id="PRO_5039337798" evidence="9">
    <location>
        <begin position="20"/>
        <end position="492"/>
    </location>
</feature>
<comment type="caution">
    <text evidence="11">The sequence shown here is derived from an EMBL/GenBank/DDBJ whole genome shotgun (WGS) entry which is preliminary data.</text>
</comment>
<organism evidence="11 12">
    <name type="scientific">Candidatus Scatoplasma merdavium</name>
    <dbReference type="NCBI Taxonomy" id="2840932"/>
    <lineage>
        <taxon>Bacteria</taxon>
        <taxon>Bacillati</taxon>
        <taxon>Bacillota</taxon>
        <taxon>Bacilli</taxon>
        <taxon>Bacillales</taxon>
        <taxon>Candidatus Scatoplasma</taxon>
    </lineage>
</organism>
<keyword evidence="3" id="KW-0964">Secreted</keyword>
<comment type="similarity">
    <text evidence="8">Belongs to the polysaccharide lyase 9 family.</text>
</comment>
<evidence type="ECO:0000313" key="12">
    <source>
        <dbReference type="Proteomes" id="UP000823629"/>
    </source>
</evidence>
<evidence type="ECO:0000256" key="6">
    <source>
        <dbReference type="ARBA" id="ARBA00022837"/>
    </source>
</evidence>
<sequence>MRKKLLLLSLLLLGGLVGCEDETLSTFNSGSSTSSSGDVGDEIQILYCSPDGGTTDASGTRESPYDVQYAMNQLKPGGKIVLLEGTYVSSLTIQVSPTIGELYPATSEEEMKVMEPDVVDGEYVDVLFDFSMQPFYSANRGISIDSNYWHIKGFTVTGAGDNGVYIGGNHNIVEDIEVYACRDSGIQLGRSSSSYNSIDQWPSYNLIKNCTSHDNADPSGEDSDGFACKLTTGYGNVFEGCIAYNNIDDGWDLYSKGESGPIGPVTLIDCVAFNNGITTGGVGSSNSDGNGFKLGGENISVAHKVINCIAFDNMACGFTDNSNPGPLYFENCTAFNNGSRDDDGYNFSTCRDVATSLNYYKNCLSFCTGSRVSPITGEVRVANSKDEYKGSADHCLFYNGLSNLYINGIQACDYSVEGLKGQLYELDEVPFVSIESIQPQSSLGTPASKIADVHSEWRDEEGNLDLNGFLQLKEDSPLQTMGADNAPLGANL</sequence>
<evidence type="ECO:0000256" key="3">
    <source>
        <dbReference type="ARBA" id="ARBA00022525"/>
    </source>
</evidence>
<evidence type="ECO:0000256" key="2">
    <source>
        <dbReference type="ARBA" id="ARBA00004613"/>
    </source>
</evidence>
<dbReference type="PANTHER" id="PTHR40088">
    <property type="entry name" value="PECTATE LYASE (EUROFUNG)"/>
    <property type="match status" value="1"/>
</dbReference>
<dbReference type="PANTHER" id="PTHR40088:SF1">
    <property type="entry name" value="PECTATE LYASE PEL9"/>
    <property type="match status" value="1"/>
</dbReference>
<evidence type="ECO:0000259" key="10">
    <source>
        <dbReference type="Pfam" id="PF22842"/>
    </source>
</evidence>
<evidence type="ECO:0000313" key="11">
    <source>
        <dbReference type="EMBL" id="MBO8414308.1"/>
    </source>
</evidence>
<dbReference type="GO" id="GO:0016837">
    <property type="term" value="F:carbon-oxygen lyase activity, acting on polysaccharides"/>
    <property type="evidence" value="ECO:0007669"/>
    <property type="project" value="TreeGrafter"/>
</dbReference>
<evidence type="ECO:0000256" key="7">
    <source>
        <dbReference type="ARBA" id="ARBA00023239"/>
    </source>
</evidence>
<reference evidence="11" key="2">
    <citation type="journal article" date="2021" name="PeerJ">
        <title>Extensive microbial diversity within the chicken gut microbiome revealed by metagenomics and culture.</title>
        <authorList>
            <person name="Gilroy R."/>
            <person name="Ravi A."/>
            <person name="Getino M."/>
            <person name="Pursley I."/>
            <person name="Horton D.L."/>
            <person name="Alikhan N.F."/>
            <person name="Baker D."/>
            <person name="Gharbi K."/>
            <person name="Hall N."/>
            <person name="Watson M."/>
            <person name="Adriaenssens E.M."/>
            <person name="Foster-Nyarko E."/>
            <person name="Jarju S."/>
            <person name="Secka A."/>
            <person name="Antonio M."/>
            <person name="Oren A."/>
            <person name="Chaudhuri R.R."/>
            <person name="La Ragione R."/>
            <person name="Hildebrand F."/>
            <person name="Pallen M.J."/>
        </authorList>
    </citation>
    <scope>NUCLEOTIDE SEQUENCE</scope>
    <source>
        <strain evidence="11">1748</strain>
    </source>
</reference>
<keyword evidence="5 9" id="KW-0732">Signal</keyword>
<name>A0A9D9GR34_9BACL</name>
<dbReference type="InterPro" id="IPR006626">
    <property type="entry name" value="PbH1"/>
</dbReference>
<dbReference type="InterPro" id="IPR012334">
    <property type="entry name" value="Pectin_lyas_fold"/>
</dbReference>
<dbReference type="InterPro" id="IPR053868">
    <property type="entry name" value="Pel9A-like_beta_helix"/>
</dbReference>
<comment type="subcellular location">
    <subcellularLocation>
        <location evidence="2">Secreted</location>
    </subcellularLocation>
</comment>
<feature type="signal peptide" evidence="9">
    <location>
        <begin position="1"/>
        <end position="19"/>
    </location>
</feature>
<dbReference type="Gene3D" id="2.160.20.10">
    <property type="entry name" value="Single-stranded right-handed beta-helix, Pectin lyase-like"/>
    <property type="match status" value="1"/>
</dbReference>
<dbReference type="GO" id="GO:0005576">
    <property type="term" value="C:extracellular region"/>
    <property type="evidence" value="ECO:0007669"/>
    <property type="project" value="UniProtKB-SubCell"/>
</dbReference>
<comment type="cofactor">
    <cofactor evidence="1">
        <name>Ca(2+)</name>
        <dbReference type="ChEBI" id="CHEBI:29108"/>
    </cofactor>
</comment>
<dbReference type="EMBL" id="JADING010000066">
    <property type="protein sequence ID" value="MBO8414308.1"/>
    <property type="molecule type" value="Genomic_DNA"/>
</dbReference>
<accession>A0A9D9GR34</accession>
<evidence type="ECO:0000256" key="9">
    <source>
        <dbReference type="SAM" id="SignalP"/>
    </source>
</evidence>
<dbReference type="Pfam" id="PF22842">
    <property type="entry name" value="Pel9A-like_beta_helix"/>
    <property type="match status" value="1"/>
</dbReference>
<evidence type="ECO:0000256" key="4">
    <source>
        <dbReference type="ARBA" id="ARBA00022723"/>
    </source>
</evidence>
<protein>
    <submittedName>
        <fullName evidence="11">Right-handed parallel beta-helix repeat-containing protein</fullName>
    </submittedName>
</protein>
<keyword evidence="4" id="KW-0479">Metal-binding</keyword>
<evidence type="ECO:0000256" key="8">
    <source>
        <dbReference type="ARBA" id="ARBA00038263"/>
    </source>
</evidence>
<dbReference type="InterPro" id="IPR011050">
    <property type="entry name" value="Pectin_lyase_fold/virulence"/>
</dbReference>
<dbReference type="SUPFAM" id="SSF51126">
    <property type="entry name" value="Pectin lyase-like"/>
    <property type="match status" value="1"/>
</dbReference>
<dbReference type="GO" id="GO:0046872">
    <property type="term" value="F:metal ion binding"/>
    <property type="evidence" value="ECO:0007669"/>
    <property type="project" value="UniProtKB-KW"/>
</dbReference>
<feature type="domain" description="Pel9A-like right handed beta-helix region" evidence="10">
    <location>
        <begin position="164"/>
        <end position="351"/>
    </location>
</feature>
<keyword evidence="6" id="KW-0106">Calcium</keyword>
<evidence type="ECO:0000256" key="5">
    <source>
        <dbReference type="ARBA" id="ARBA00022729"/>
    </source>
</evidence>
<proteinExistence type="inferred from homology"/>
<keyword evidence="7" id="KW-0456">Lyase</keyword>
<dbReference type="Proteomes" id="UP000823629">
    <property type="component" value="Unassembled WGS sequence"/>
</dbReference>
<dbReference type="InterPro" id="IPR052052">
    <property type="entry name" value="Polysaccharide_Lyase_9"/>
</dbReference>
<evidence type="ECO:0000256" key="1">
    <source>
        <dbReference type="ARBA" id="ARBA00001913"/>
    </source>
</evidence>
<reference evidence="11" key="1">
    <citation type="submission" date="2020-10" db="EMBL/GenBank/DDBJ databases">
        <authorList>
            <person name="Gilroy R."/>
        </authorList>
    </citation>
    <scope>NUCLEOTIDE SEQUENCE</scope>
    <source>
        <strain evidence="11">1748</strain>
    </source>
</reference>
<dbReference type="SMART" id="SM00710">
    <property type="entry name" value="PbH1"/>
    <property type="match status" value="6"/>
</dbReference>
<dbReference type="PROSITE" id="PS51257">
    <property type="entry name" value="PROKAR_LIPOPROTEIN"/>
    <property type="match status" value="1"/>
</dbReference>